<dbReference type="AlphaFoldDB" id="G0S6Z2"/>
<dbReference type="RefSeq" id="XP_006693986.1">
    <property type="nucleotide sequence ID" value="XM_006693923.1"/>
</dbReference>
<feature type="compositionally biased region" description="Acidic residues" evidence="1">
    <location>
        <begin position="24"/>
        <end position="37"/>
    </location>
</feature>
<dbReference type="Proteomes" id="UP000008066">
    <property type="component" value="Unassembled WGS sequence"/>
</dbReference>
<organism evidence="3">
    <name type="scientific">Chaetomium thermophilum (strain DSM 1495 / CBS 144.50 / IMI 039719)</name>
    <name type="common">Thermochaetoides thermophila</name>
    <dbReference type="NCBI Taxonomy" id="759272"/>
    <lineage>
        <taxon>Eukaryota</taxon>
        <taxon>Fungi</taxon>
        <taxon>Dikarya</taxon>
        <taxon>Ascomycota</taxon>
        <taxon>Pezizomycotina</taxon>
        <taxon>Sordariomycetes</taxon>
        <taxon>Sordariomycetidae</taxon>
        <taxon>Sordariales</taxon>
        <taxon>Chaetomiaceae</taxon>
        <taxon>Thermochaetoides</taxon>
    </lineage>
</organism>
<keyword evidence="3" id="KW-1185">Reference proteome</keyword>
<gene>
    <name evidence="2" type="ORF">CTHT_0035560</name>
</gene>
<evidence type="ECO:0000256" key="1">
    <source>
        <dbReference type="SAM" id="MobiDB-lite"/>
    </source>
</evidence>
<accession>G0S6Z2</accession>
<sequence length="66" mass="7871">MDAPDLIRKKGAPSWDKEKKREKEEEEEEEEQEEDDAAGNSRTWTQQGSRIIDLRRSRDRGERRGR</sequence>
<dbReference type="KEGG" id="cthr:CTHT_0035560"/>
<reference evidence="2 3" key="1">
    <citation type="journal article" date="2011" name="Cell">
        <title>Insight into structure and assembly of the nuclear pore complex by utilizing the genome of a eukaryotic thermophile.</title>
        <authorList>
            <person name="Amlacher S."/>
            <person name="Sarges P."/>
            <person name="Flemming D."/>
            <person name="van Noort V."/>
            <person name="Kunze R."/>
            <person name="Devos D.P."/>
            <person name="Arumugam M."/>
            <person name="Bork P."/>
            <person name="Hurt E."/>
        </authorList>
    </citation>
    <scope>NUCLEOTIDE SEQUENCE [LARGE SCALE GENOMIC DNA]</scope>
    <source>
        <strain evidence="3">DSM 1495 / CBS 144.50 / IMI 039719</strain>
    </source>
</reference>
<protein>
    <submittedName>
        <fullName evidence="2">Uncharacterized protein</fullName>
    </submittedName>
</protein>
<dbReference type="EMBL" id="GL988041">
    <property type="protein sequence ID" value="EGS21690.1"/>
    <property type="molecule type" value="Genomic_DNA"/>
</dbReference>
<feature type="region of interest" description="Disordered" evidence="1">
    <location>
        <begin position="1"/>
        <end position="66"/>
    </location>
</feature>
<feature type="compositionally biased region" description="Basic and acidic residues" evidence="1">
    <location>
        <begin position="52"/>
        <end position="66"/>
    </location>
</feature>
<evidence type="ECO:0000313" key="3">
    <source>
        <dbReference type="Proteomes" id="UP000008066"/>
    </source>
</evidence>
<evidence type="ECO:0000313" key="2">
    <source>
        <dbReference type="EMBL" id="EGS21690.1"/>
    </source>
</evidence>
<dbReference type="HOGENOM" id="CLU_2830994_0_0_1"/>
<name>G0S6Z2_CHATD</name>
<dbReference type="GeneID" id="18257594"/>
<proteinExistence type="predicted"/>